<dbReference type="GO" id="GO:0005886">
    <property type="term" value="C:plasma membrane"/>
    <property type="evidence" value="ECO:0007669"/>
    <property type="project" value="UniProtKB-SubCell"/>
</dbReference>
<feature type="transmembrane region" description="Helical" evidence="7">
    <location>
        <begin position="126"/>
        <end position="147"/>
    </location>
</feature>
<keyword evidence="6 7" id="KW-0472">Membrane</keyword>
<dbReference type="EMBL" id="AP018907">
    <property type="protein sequence ID" value="BBF93468.1"/>
    <property type="molecule type" value="Genomic_DNA"/>
</dbReference>
<keyword evidence="3" id="KW-1003">Cell membrane</keyword>
<dbReference type="InterPro" id="IPR035906">
    <property type="entry name" value="MetI-like_sf"/>
</dbReference>
<dbReference type="Gene3D" id="1.10.3720.10">
    <property type="entry name" value="MetI-like"/>
    <property type="match status" value="1"/>
</dbReference>
<dbReference type="CDD" id="cd06261">
    <property type="entry name" value="TM_PBP2"/>
    <property type="match status" value="1"/>
</dbReference>
<evidence type="ECO:0000256" key="4">
    <source>
        <dbReference type="ARBA" id="ARBA00022692"/>
    </source>
</evidence>
<feature type="transmembrane region" description="Helical" evidence="7">
    <location>
        <begin position="243"/>
        <end position="265"/>
    </location>
</feature>
<protein>
    <submittedName>
        <fullName evidence="9">ABC transporter permease</fullName>
    </submittedName>
</protein>
<keyword evidence="10" id="KW-1185">Reference proteome</keyword>
<proteinExistence type="inferred from homology"/>
<evidence type="ECO:0000313" key="10">
    <source>
        <dbReference type="Proteomes" id="UP000266934"/>
    </source>
</evidence>
<evidence type="ECO:0000259" key="8">
    <source>
        <dbReference type="PROSITE" id="PS50928"/>
    </source>
</evidence>
<name>A0A348G1N5_9HYPH</name>
<feature type="transmembrane region" description="Helical" evidence="7">
    <location>
        <begin position="153"/>
        <end position="174"/>
    </location>
</feature>
<feature type="transmembrane region" description="Helical" evidence="7">
    <location>
        <begin position="195"/>
        <end position="213"/>
    </location>
</feature>
<reference evidence="9 10" key="1">
    <citation type="submission" date="2018-08" db="EMBL/GenBank/DDBJ databases">
        <title>Complete genome sequencing of Blastochloris tepida GI.</title>
        <authorList>
            <person name="Tsukatani Y."/>
            <person name="Mori H."/>
        </authorList>
    </citation>
    <scope>NUCLEOTIDE SEQUENCE [LARGE SCALE GENOMIC DNA]</scope>
    <source>
        <strain evidence="9 10">GI</strain>
    </source>
</reference>
<keyword evidence="4 7" id="KW-0812">Transmembrane</keyword>
<keyword evidence="5 7" id="KW-1133">Transmembrane helix</keyword>
<dbReference type="Pfam" id="PF00528">
    <property type="entry name" value="BPD_transp_1"/>
    <property type="match status" value="1"/>
</dbReference>
<dbReference type="PANTHER" id="PTHR30151">
    <property type="entry name" value="ALKANE SULFONATE ABC TRANSPORTER-RELATED, MEMBRANE SUBUNIT"/>
    <property type="match status" value="1"/>
</dbReference>
<comment type="subcellular location">
    <subcellularLocation>
        <location evidence="1 7">Cell membrane</location>
        <topology evidence="1 7">Multi-pass membrane protein</topology>
    </subcellularLocation>
</comment>
<evidence type="ECO:0000256" key="6">
    <source>
        <dbReference type="ARBA" id="ARBA00023136"/>
    </source>
</evidence>
<dbReference type="PANTHER" id="PTHR30151:SF25">
    <property type="entry name" value="TAURINE TRANSPORT SYSTEM PERMEASE PROTEIN TAUC"/>
    <property type="match status" value="1"/>
</dbReference>
<evidence type="ECO:0000256" key="2">
    <source>
        <dbReference type="ARBA" id="ARBA00022448"/>
    </source>
</evidence>
<evidence type="ECO:0000313" key="9">
    <source>
        <dbReference type="EMBL" id="BBF93468.1"/>
    </source>
</evidence>
<dbReference type="GO" id="GO:0055085">
    <property type="term" value="P:transmembrane transport"/>
    <property type="evidence" value="ECO:0007669"/>
    <property type="project" value="InterPro"/>
</dbReference>
<feature type="transmembrane region" description="Helical" evidence="7">
    <location>
        <begin position="32"/>
        <end position="55"/>
    </location>
</feature>
<sequence length="281" mass="30210">MTHSANFERTDAHEQTAVPAARRLIDPLRRASASLGPTGLAAAGLVIFLLVWEAFPRFGLVNPMMLPGPSAVPAAFLRELRSGQWLSAVSASLSHYSLGLVLGALLGIALGVLTGMFRRVEDATSWIVRVLRPIPGLAWAPFAIIWFGVTPTAAVFIIAVAVFWIVFFAAHGAIRTVDRDLIEVADAFGFRSAPARLVKILLLAAMPGILVGMRTALGQAWMAVVAAEIFGVPGLGHRMIEASALLATELVVVYMLTMAALYGLLDSLFVTLNNWLLRWKA</sequence>
<dbReference type="InterPro" id="IPR000515">
    <property type="entry name" value="MetI-like"/>
</dbReference>
<dbReference type="SUPFAM" id="SSF161098">
    <property type="entry name" value="MetI-like"/>
    <property type="match status" value="1"/>
</dbReference>
<evidence type="ECO:0000256" key="5">
    <source>
        <dbReference type="ARBA" id="ARBA00022989"/>
    </source>
</evidence>
<accession>A0A348G1N5</accession>
<dbReference type="AlphaFoldDB" id="A0A348G1N5"/>
<keyword evidence="2 7" id="KW-0813">Transport</keyword>
<feature type="transmembrane region" description="Helical" evidence="7">
    <location>
        <begin position="93"/>
        <end position="114"/>
    </location>
</feature>
<dbReference type="KEGG" id="blag:BLTE_21530"/>
<organism evidence="9 10">
    <name type="scientific">Blastochloris tepida</name>
    <dbReference type="NCBI Taxonomy" id="2233851"/>
    <lineage>
        <taxon>Bacteria</taxon>
        <taxon>Pseudomonadati</taxon>
        <taxon>Pseudomonadota</taxon>
        <taxon>Alphaproteobacteria</taxon>
        <taxon>Hyphomicrobiales</taxon>
        <taxon>Blastochloridaceae</taxon>
        <taxon>Blastochloris</taxon>
    </lineage>
</organism>
<evidence type="ECO:0000256" key="7">
    <source>
        <dbReference type="RuleBase" id="RU363032"/>
    </source>
</evidence>
<feature type="domain" description="ABC transmembrane type-1" evidence="8">
    <location>
        <begin position="89"/>
        <end position="274"/>
    </location>
</feature>
<comment type="similarity">
    <text evidence="7">Belongs to the binding-protein-dependent transport system permease family.</text>
</comment>
<evidence type="ECO:0000256" key="1">
    <source>
        <dbReference type="ARBA" id="ARBA00004651"/>
    </source>
</evidence>
<evidence type="ECO:0000256" key="3">
    <source>
        <dbReference type="ARBA" id="ARBA00022475"/>
    </source>
</evidence>
<dbReference type="GO" id="GO:0010438">
    <property type="term" value="P:cellular response to sulfur starvation"/>
    <property type="evidence" value="ECO:0007669"/>
    <property type="project" value="TreeGrafter"/>
</dbReference>
<dbReference type="Proteomes" id="UP000266934">
    <property type="component" value="Chromosome"/>
</dbReference>
<gene>
    <name evidence="9" type="ORF">BLTE_21530</name>
</gene>
<dbReference type="PROSITE" id="PS50928">
    <property type="entry name" value="ABC_TM1"/>
    <property type="match status" value="1"/>
</dbReference>